<evidence type="ECO:0000313" key="3">
    <source>
        <dbReference type="Proteomes" id="UP000604001"/>
    </source>
</evidence>
<feature type="compositionally biased region" description="Acidic residues" evidence="1">
    <location>
        <begin position="1"/>
        <end position="10"/>
    </location>
</feature>
<gene>
    <name evidence="2" type="ORF">H7344_17110</name>
</gene>
<evidence type="ECO:0000313" key="2">
    <source>
        <dbReference type="EMBL" id="MBC2962016.1"/>
    </source>
</evidence>
<proteinExistence type="predicted"/>
<dbReference type="RefSeq" id="WP_186347214.1">
    <property type="nucleotide sequence ID" value="NZ_BMMR01000007.1"/>
</dbReference>
<dbReference type="EMBL" id="JACMYC010000015">
    <property type="protein sequence ID" value="MBC2962016.1"/>
    <property type="molecule type" value="Genomic_DNA"/>
</dbReference>
<comment type="caution">
    <text evidence="2">The sequence shown here is derived from an EMBL/GenBank/DDBJ whole genome shotgun (WGS) entry which is preliminary data.</text>
</comment>
<protein>
    <recommendedName>
        <fullName evidence="4">Sugar ABC transporter ATPase</fullName>
    </recommendedName>
</protein>
<feature type="region of interest" description="Disordered" evidence="1">
    <location>
        <begin position="1"/>
        <end position="78"/>
    </location>
</feature>
<evidence type="ECO:0008006" key="4">
    <source>
        <dbReference type="Google" id="ProtNLM"/>
    </source>
</evidence>
<organism evidence="2 3">
    <name type="scientific">Nocardioides deserti</name>
    <dbReference type="NCBI Taxonomy" id="1588644"/>
    <lineage>
        <taxon>Bacteria</taxon>
        <taxon>Bacillati</taxon>
        <taxon>Actinomycetota</taxon>
        <taxon>Actinomycetes</taxon>
        <taxon>Propionibacteriales</taxon>
        <taxon>Nocardioidaceae</taxon>
        <taxon>Nocardioides</taxon>
    </lineage>
</organism>
<dbReference type="Proteomes" id="UP000604001">
    <property type="component" value="Unassembled WGS sequence"/>
</dbReference>
<reference evidence="2 3" key="1">
    <citation type="submission" date="2020-08" db="EMBL/GenBank/DDBJ databases">
        <title>novel species in genus Nocardioides.</title>
        <authorList>
            <person name="Zhang G."/>
        </authorList>
    </citation>
    <scope>NUCLEOTIDE SEQUENCE [LARGE SCALE GENOMIC DNA]</scope>
    <source>
        <strain evidence="2 3">SC8A-24</strain>
    </source>
</reference>
<evidence type="ECO:0000256" key="1">
    <source>
        <dbReference type="SAM" id="MobiDB-lite"/>
    </source>
</evidence>
<accession>A0ABR6UC44</accession>
<name>A0ABR6UC44_9ACTN</name>
<keyword evidence="3" id="KW-1185">Reference proteome</keyword>
<sequence>MSEATPEDAGQDATGIGDEQLPEDLQPGEDNPLAEGLEPGETAGDLLEEGKHTDQEQDAEATDGAAQPPDGSSTSQGG</sequence>